<feature type="domain" description="Reverse transcriptase" evidence="1">
    <location>
        <begin position="46"/>
        <end position="187"/>
    </location>
</feature>
<name>A0AAE0YIE9_9GAST</name>
<accession>A0AAE0YIE9</accession>
<gene>
    <name evidence="2" type="ORF">RRG08_019492</name>
</gene>
<reference evidence="2" key="1">
    <citation type="journal article" date="2023" name="G3 (Bethesda)">
        <title>A reference genome for the long-term kleptoplast-retaining sea slug Elysia crispata morphotype clarki.</title>
        <authorList>
            <person name="Eastman K.E."/>
            <person name="Pendleton A.L."/>
            <person name="Shaikh M.A."/>
            <person name="Suttiyut T."/>
            <person name="Ogas R."/>
            <person name="Tomko P."/>
            <person name="Gavelis G."/>
            <person name="Widhalm J.R."/>
            <person name="Wisecaver J.H."/>
        </authorList>
    </citation>
    <scope>NUCLEOTIDE SEQUENCE</scope>
    <source>
        <strain evidence="2">ECLA1</strain>
    </source>
</reference>
<evidence type="ECO:0000313" key="2">
    <source>
        <dbReference type="EMBL" id="KAK3746571.1"/>
    </source>
</evidence>
<dbReference type="PANTHER" id="PTHR47027:SF25">
    <property type="entry name" value="REVERSE TRANSCRIPTASE DOMAIN-CONTAINING PROTEIN"/>
    <property type="match status" value="1"/>
</dbReference>
<evidence type="ECO:0000313" key="3">
    <source>
        <dbReference type="Proteomes" id="UP001283361"/>
    </source>
</evidence>
<proteinExistence type="predicted"/>
<dbReference type="Proteomes" id="UP001283361">
    <property type="component" value="Unassembled WGS sequence"/>
</dbReference>
<evidence type="ECO:0000259" key="1">
    <source>
        <dbReference type="Pfam" id="PF00078"/>
    </source>
</evidence>
<dbReference type="AlphaFoldDB" id="A0AAE0YIE9"/>
<dbReference type="EMBL" id="JAWDGP010006134">
    <property type="protein sequence ID" value="KAK3746571.1"/>
    <property type="molecule type" value="Genomic_DNA"/>
</dbReference>
<sequence length="222" mass="25196">MVAREITKILGTSRRACLCICTLFLNLWRGPKLDVEAPQALRGPGKKIIALIKDMYDEISCRIIHGFQLSETFSFKTGMRQSCLLSPLLFLLTIDFIMKKVTSTDRNRIQWTTGDQLQDLDFADNLALLSHTREQVQVKTDKLKKTSEQVGHPNKTKILKIITTSLASVNIDSKNVEEVSSFTYLGSVVNCEEGTDEDIKTRKQKARIAIWMFSNVWKLKGI</sequence>
<keyword evidence="3" id="KW-1185">Reference proteome</keyword>
<organism evidence="2 3">
    <name type="scientific">Elysia crispata</name>
    <name type="common">lettuce slug</name>
    <dbReference type="NCBI Taxonomy" id="231223"/>
    <lineage>
        <taxon>Eukaryota</taxon>
        <taxon>Metazoa</taxon>
        <taxon>Spiralia</taxon>
        <taxon>Lophotrochozoa</taxon>
        <taxon>Mollusca</taxon>
        <taxon>Gastropoda</taxon>
        <taxon>Heterobranchia</taxon>
        <taxon>Euthyneura</taxon>
        <taxon>Panpulmonata</taxon>
        <taxon>Sacoglossa</taxon>
        <taxon>Placobranchoidea</taxon>
        <taxon>Plakobranchidae</taxon>
        <taxon>Elysia</taxon>
    </lineage>
</organism>
<dbReference type="InterPro" id="IPR000477">
    <property type="entry name" value="RT_dom"/>
</dbReference>
<dbReference type="Pfam" id="PF00078">
    <property type="entry name" value="RVT_1"/>
    <property type="match status" value="1"/>
</dbReference>
<protein>
    <recommendedName>
        <fullName evidence="1">Reverse transcriptase domain-containing protein</fullName>
    </recommendedName>
</protein>
<dbReference type="PANTHER" id="PTHR47027">
    <property type="entry name" value="REVERSE TRANSCRIPTASE DOMAIN-CONTAINING PROTEIN"/>
    <property type="match status" value="1"/>
</dbReference>
<comment type="caution">
    <text evidence="2">The sequence shown here is derived from an EMBL/GenBank/DDBJ whole genome shotgun (WGS) entry which is preliminary data.</text>
</comment>